<evidence type="ECO:0000313" key="2">
    <source>
        <dbReference type="EMBL" id="KAG7044524.1"/>
    </source>
</evidence>
<gene>
    <name evidence="2" type="ORF">JMJ77_003986</name>
</gene>
<dbReference type="Proteomes" id="UP000699042">
    <property type="component" value="Unassembled WGS sequence"/>
</dbReference>
<dbReference type="AlphaFoldDB" id="A0A9P7QW25"/>
<feature type="region of interest" description="Disordered" evidence="1">
    <location>
        <begin position="1"/>
        <end position="42"/>
    </location>
</feature>
<protein>
    <submittedName>
        <fullName evidence="2">Uncharacterized protein</fullName>
    </submittedName>
</protein>
<sequence>MARSADISRACSSKTLDIRSPNPGTSQDPSAEKQSVRRSNRPTTRALVYGRQGRRVPRFVPLIHTYRISLISSLVAASRHVVMLIFCQGPAHTRSMPQVKTAAMTPKEPRRKESFPIRPPKRQCEKERLKRQKKSHRKLHLQSQRSSNDANAELSVPPKASHALNFLVSSRRMFSLLETFLFFLFRLFQPQQCSHLLIRYQLLAPENGSSDRAIDP</sequence>
<evidence type="ECO:0000313" key="3">
    <source>
        <dbReference type="Proteomes" id="UP000699042"/>
    </source>
</evidence>
<proteinExistence type="predicted"/>
<reference evidence="2" key="1">
    <citation type="submission" date="2021-05" db="EMBL/GenBank/DDBJ databases">
        <title>Comparative genomics of three Colletotrichum scovillei strains and genetic complementation revealed genes involved fungal growth and virulence on chili pepper.</title>
        <authorList>
            <person name="Hsieh D.-K."/>
            <person name="Chuang S.-C."/>
            <person name="Chen C.-Y."/>
            <person name="Chao Y.-T."/>
            <person name="Lu M.-Y.J."/>
            <person name="Lee M.-H."/>
            <person name="Shih M.-C."/>
        </authorList>
    </citation>
    <scope>NUCLEOTIDE SEQUENCE</scope>
    <source>
        <strain evidence="2">Coll-153</strain>
    </source>
</reference>
<feature type="compositionally biased region" description="Polar residues" evidence="1">
    <location>
        <begin position="141"/>
        <end position="150"/>
    </location>
</feature>
<evidence type="ECO:0000256" key="1">
    <source>
        <dbReference type="SAM" id="MobiDB-lite"/>
    </source>
</evidence>
<comment type="caution">
    <text evidence="2">The sequence shown here is derived from an EMBL/GenBank/DDBJ whole genome shotgun (WGS) entry which is preliminary data.</text>
</comment>
<dbReference type="EMBL" id="JAESDN010000010">
    <property type="protein sequence ID" value="KAG7044524.1"/>
    <property type="molecule type" value="Genomic_DNA"/>
</dbReference>
<name>A0A9P7QW25_9PEZI</name>
<organism evidence="2 3">
    <name type="scientific">Colletotrichum scovillei</name>
    <dbReference type="NCBI Taxonomy" id="1209932"/>
    <lineage>
        <taxon>Eukaryota</taxon>
        <taxon>Fungi</taxon>
        <taxon>Dikarya</taxon>
        <taxon>Ascomycota</taxon>
        <taxon>Pezizomycotina</taxon>
        <taxon>Sordariomycetes</taxon>
        <taxon>Hypocreomycetidae</taxon>
        <taxon>Glomerellales</taxon>
        <taxon>Glomerellaceae</taxon>
        <taxon>Colletotrichum</taxon>
        <taxon>Colletotrichum acutatum species complex</taxon>
    </lineage>
</organism>
<accession>A0A9P7QW25</accession>
<feature type="compositionally biased region" description="Basic residues" evidence="1">
    <location>
        <begin position="129"/>
        <end position="140"/>
    </location>
</feature>
<feature type="region of interest" description="Disordered" evidence="1">
    <location>
        <begin position="95"/>
        <end position="154"/>
    </location>
</feature>
<keyword evidence="3" id="KW-1185">Reference proteome</keyword>